<dbReference type="FunFam" id="3.30.740.10:FF:000003">
    <property type="entry name" value="Dynein light chain"/>
    <property type="match status" value="1"/>
</dbReference>
<sequence>MAHHTNHRRTLASPDPPIPLSMDPTLKRQPKPTSTTHINNYNNNNPPDPIPLSKPSYYMSSKHNSNHKVTSSSLTSQKPIKNPPSACIDTHLQAKGMTLSADFDACRISFIKPKHHHKQQLKPFEPKVAKDIKTNEEYRVRVKKPSSPPELGDEKRVAEVVQESEKKKKEVYGKVEASNKGLKEDPVESMEKKKVEEVQVSEKKKSKEAYAKVKESTNKELKDLFEESLDIKSMTVSFGGGRRRSYCGSQVELADFLANNGAKVVSVDMPPFMQIHAVDCARKACDSLEKFTPKTLALTLKKEFDGVYGPAWHCIVGTSFGSFVTHSVGGFLYFSMDHKLYVLLFKTTVQRAD</sequence>
<accession>A0A9Q0JRH0</accession>
<protein>
    <recommendedName>
        <fullName evidence="4">Dynein light chain</fullName>
    </recommendedName>
</protein>
<keyword evidence="3" id="KW-1185">Reference proteome</keyword>
<dbReference type="Gene3D" id="3.30.740.10">
    <property type="entry name" value="Protein Inhibitor Of Neuronal Nitric Oxide Synthase"/>
    <property type="match status" value="1"/>
</dbReference>
<name>A0A9Q0JRH0_9ROSI</name>
<dbReference type="InterPro" id="IPR037177">
    <property type="entry name" value="DLC_sf"/>
</dbReference>
<reference evidence="2" key="1">
    <citation type="submission" date="2022-02" db="EMBL/GenBank/DDBJ databases">
        <authorList>
            <person name="Henning P.M."/>
            <person name="McCubbin A.G."/>
            <person name="Shore J.S."/>
        </authorList>
    </citation>
    <scope>NUCLEOTIDE SEQUENCE</scope>
    <source>
        <strain evidence="2">F60SS</strain>
        <tissue evidence="2">Leaves</tissue>
    </source>
</reference>
<feature type="compositionally biased region" description="Polar residues" evidence="1">
    <location>
        <begin position="58"/>
        <end position="79"/>
    </location>
</feature>
<evidence type="ECO:0008006" key="4">
    <source>
        <dbReference type="Google" id="ProtNLM"/>
    </source>
</evidence>
<reference evidence="2" key="2">
    <citation type="journal article" date="2023" name="Plants (Basel)">
        <title>Annotation of the Turnera subulata (Passifloraceae) Draft Genome Reveals the S-Locus Evolved after the Divergence of Turneroideae from Passifloroideae in a Stepwise Manner.</title>
        <authorList>
            <person name="Henning P.M."/>
            <person name="Roalson E.H."/>
            <person name="Mir W."/>
            <person name="McCubbin A.G."/>
            <person name="Shore J.S."/>
        </authorList>
    </citation>
    <scope>NUCLEOTIDE SEQUENCE</scope>
    <source>
        <strain evidence="2">F60SS</strain>
    </source>
</reference>
<dbReference type="PANTHER" id="PTHR11886">
    <property type="entry name" value="DYNEIN LIGHT CHAIN"/>
    <property type="match status" value="1"/>
</dbReference>
<dbReference type="OrthoDB" id="6506078at2759"/>
<dbReference type="GO" id="GO:0007017">
    <property type="term" value="P:microtubule-based process"/>
    <property type="evidence" value="ECO:0007669"/>
    <property type="project" value="InterPro"/>
</dbReference>
<evidence type="ECO:0000313" key="3">
    <source>
        <dbReference type="Proteomes" id="UP001141552"/>
    </source>
</evidence>
<proteinExistence type="predicted"/>
<feature type="region of interest" description="Disordered" evidence="1">
    <location>
        <begin position="1"/>
        <end position="82"/>
    </location>
</feature>
<evidence type="ECO:0000313" key="2">
    <source>
        <dbReference type="EMBL" id="KAJ4851368.1"/>
    </source>
</evidence>
<dbReference type="AlphaFoldDB" id="A0A9Q0JRH0"/>
<organism evidence="2 3">
    <name type="scientific">Turnera subulata</name>
    <dbReference type="NCBI Taxonomy" id="218843"/>
    <lineage>
        <taxon>Eukaryota</taxon>
        <taxon>Viridiplantae</taxon>
        <taxon>Streptophyta</taxon>
        <taxon>Embryophyta</taxon>
        <taxon>Tracheophyta</taxon>
        <taxon>Spermatophyta</taxon>
        <taxon>Magnoliopsida</taxon>
        <taxon>eudicotyledons</taxon>
        <taxon>Gunneridae</taxon>
        <taxon>Pentapetalae</taxon>
        <taxon>rosids</taxon>
        <taxon>fabids</taxon>
        <taxon>Malpighiales</taxon>
        <taxon>Passifloraceae</taxon>
        <taxon>Turnera</taxon>
    </lineage>
</organism>
<dbReference type="EMBL" id="JAKUCV010000064">
    <property type="protein sequence ID" value="KAJ4851368.1"/>
    <property type="molecule type" value="Genomic_DNA"/>
</dbReference>
<dbReference type="Proteomes" id="UP001141552">
    <property type="component" value="Unassembled WGS sequence"/>
</dbReference>
<dbReference type="GO" id="GO:0045505">
    <property type="term" value="F:dynein intermediate chain binding"/>
    <property type="evidence" value="ECO:0007669"/>
    <property type="project" value="TreeGrafter"/>
</dbReference>
<evidence type="ECO:0000256" key="1">
    <source>
        <dbReference type="SAM" id="MobiDB-lite"/>
    </source>
</evidence>
<gene>
    <name evidence="2" type="ORF">Tsubulata_006685</name>
</gene>
<dbReference type="GO" id="GO:0005868">
    <property type="term" value="C:cytoplasmic dynein complex"/>
    <property type="evidence" value="ECO:0007669"/>
    <property type="project" value="TreeGrafter"/>
</dbReference>
<dbReference type="InterPro" id="IPR001372">
    <property type="entry name" value="Dynein_light_chain_typ-1/2"/>
</dbReference>
<dbReference type="SUPFAM" id="SSF54648">
    <property type="entry name" value="DLC"/>
    <property type="match status" value="1"/>
</dbReference>
<dbReference type="SMART" id="SM01375">
    <property type="entry name" value="Dynein_light"/>
    <property type="match status" value="1"/>
</dbReference>
<comment type="caution">
    <text evidence="2">The sequence shown here is derived from an EMBL/GenBank/DDBJ whole genome shotgun (WGS) entry which is preliminary data.</text>
</comment>
<dbReference type="Pfam" id="PF01221">
    <property type="entry name" value="Dynein_light"/>
    <property type="match status" value="1"/>
</dbReference>
<feature type="compositionally biased region" description="Basic residues" evidence="1">
    <location>
        <begin position="1"/>
        <end position="10"/>
    </location>
</feature>
<dbReference type="PANTHER" id="PTHR11886:SF80">
    <property type="entry name" value="OS01G0555600 PROTEIN"/>
    <property type="match status" value="1"/>
</dbReference>